<proteinExistence type="predicted"/>
<name>A0AAV3Z3R4_9GAST</name>
<dbReference type="InterPro" id="IPR016187">
    <property type="entry name" value="CTDL_fold"/>
</dbReference>
<feature type="domain" description="C-type lectin" evidence="1">
    <location>
        <begin position="296"/>
        <end position="364"/>
    </location>
</feature>
<comment type="caution">
    <text evidence="2">The sequence shown here is derived from an EMBL/GenBank/DDBJ whole genome shotgun (WGS) entry which is preliminary data.</text>
</comment>
<reference evidence="2 3" key="1">
    <citation type="journal article" date="2021" name="Elife">
        <title>Chloroplast acquisition without the gene transfer in kleptoplastic sea slugs, Plakobranchus ocellatus.</title>
        <authorList>
            <person name="Maeda T."/>
            <person name="Takahashi S."/>
            <person name="Yoshida T."/>
            <person name="Shimamura S."/>
            <person name="Takaki Y."/>
            <person name="Nagai Y."/>
            <person name="Toyoda A."/>
            <person name="Suzuki Y."/>
            <person name="Arimoto A."/>
            <person name="Ishii H."/>
            <person name="Satoh N."/>
            <person name="Nishiyama T."/>
            <person name="Hasebe M."/>
            <person name="Maruyama T."/>
            <person name="Minagawa J."/>
            <person name="Obokata J."/>
            <person name="Shigenobu S."/>
        </authorList>
    </citation>
    <scope>NUCLEOTIDE SEQUENCE [LARGE SCALE GENOMIC DNA]</scope>
</reference>
<dbReference type="EMBL" id="BLXT01001900">
    <property type="protein sequence ID" value="GFN89028.1"/>
    <property type="molecule type" value="Genomic_DNA"/>
</dbReference>
<dbReference type="PANTHER" id="PTHR45710:SF26">
    <property type="entry name" value="RH26557P"/>
    <property type="match status" value="1"/>
</dbReference>
<dbReference type="Pfam" id="PF00059">
    <property type="entry name" value="Lectin_C"/>
    <property type="match status" value="2"/>
</dbReference>
<dbReference type="AlphaFoldDB" id="A0AAV3Z3R4"/>
<dbReference type="Gene3D" id="3.10.100.10">
    <property type="entry name" value="Mannose-Binding Protein A, subunit A"/>
    <property type="match status" value="2"/>
</dbReference>
<evidence type="ECO:0000313" key="2">
    <source>
        <dbReference type="EMBL" id="GFN89028.1"/>
    </source>
</evidence>
<dbReference type="SMART" id="SM00034">
    <property type="entry name" value="CLECT"/>
    <property type="match status" value="2"/>
</dbReference>
<evidence type="ECO:0000313" key="3">
    <source>
        <dbReference type="Proteomes" id="UP000735302"/>
    </source>
</evidence>
<dbReference type="PANTHER" id="PTHR45710">
    <property type="entry name" value="C-TYPE LECTIN DOMAIN-CONTAINING PROTEIN 180"/>
    <property type="match status" value="1"/>
</dbReference>
<accession>A0AAV3Z3R4</accession>
<sequence>MKTAVGFLFLNKRNPISFYLFSGCYYQGVTYRNGAQTELLFKCHNPYICDNGRLRSTIRQCWFNEFCVNIAEIFKGRVCVLDHDNYTTGLVWPHQADQYLAQYAALCGEGWKLTPSLQTCVKAYMPEHWKTWHQARSICHQNGGDLVTIRDSNMANFISTLLKDVSSLPFWIGLHNTGLLTEDDNRWRWLDENETPSVASDGMILAALIHRLVEEWVLQAHEDDRLLCLDLACPVGKFGRECERDCNCADHQEACFASTGGCPSGCANGYIGRDCWTLKGLPCEEGWLLTPSMETCVSAINKSHLRKSWYEARDVCQKKNGDLVIIRDSNMTNFITRLFGNLFNYPFWIGLHNTGVLTEDDNRWRPWVLLREESCCRSDVMASLGSTRLEERRARGDGESRNHDEEQFSLRIPVVVVNKKDGPNLICTDYRLLNKLIVFDSHP</sequence>
<feature type="domain" description="C-type lectin" evidence="1">
    <location>
        <begin position="120"/>
        <end position="247"/>
    </location>
</feature>
<dbReference type="InterPro" id="IPR050828">
    <property type="entry name" value="C-type_lectin/matrix_domain"/>
</dbReference>
<keyword evidence="3" id="KW-1185">Reference proteome</keyword>
<gene>
    <name evidence="2" type="ORF">PoB_001553400</name>
</gene>
<dbReference type="CDD" id="cd00037">
    <property type="entry name" value="CLECT"/>
    <property type="match status" value="2"/>
</dbReference>
<dbReference type="Proteomes" id="UP000735302">
    <property type="component" value="Unassembled WGS sequence"/>
</dbReference>
<dbReference type="SUPFAM" id="SSF56436">
    <property type="entry name" value="C-type lectin-like"/>
    <property type="match status" value="2"/>
</dbReference>
<dbReference type="InterPro" id="IPR016186">
    <property type="entry name" value="C-type_lectin-like/link_sf"/>
</dbReference>
<dbReference type="InterPro" id="IPR001304">
    <property type="entry name" value="C-type_lectin-like"/>
</dbReference>
<organism evidence="2 3">
    <name type="scientific">Plakobranchus ocellatus</name>
    <dbReference type="NCBI Taxonomy" id="259542"/>
    <lineage>
        <taxon>Eukaryota</taxon>
        <taxon>Metazoa</taxon>
        <taxon>Spiralia</taxon>
        <taxon>Lophotrochozoa</taxon>
        <taxon>Mollusca</taxon>
        <taxon>Gastropoda</taxon>
        <taxon>Heterobranchia</taxon>
        <taxon>Euthyneura</taxon>
        <taxon>Panpulmonata</taxon>
        <taxon>Sacoglossa</taxon>
        <taxon>Placobranchoidea</taxon>
        <taxon>Plakobranchidae</taxon>
        <taxon>Plakobranchus</taxon>
    </lineage>
</organism>
<evidence type="ECO:0000259" key="1">
    <source>
        <dbReference type="PROSITE" id="PS50041"/>
    </source>
</evidence>
<protein>
    <submittedName>
        <fullName evidence="2">Macrophage mannose receptor 1-like</fullName>
    </submittedName>
</protein>
<dbReference type="PROSITE" id="PS51257">
    <property type="entry name" value="PROKAR_LIPOPROTEIN"/>
    <property type="match status" value="1"/>
</dbReference>
<dbReference type="PROSITE" id="PS50041">
    <property type="entry name" value="C_TYPE_LECTIN_2"/>
    <property type="match status" value="2"/>
</dbReference>
<keyword evidence="2" id="KW-0675">Receptor</keyword>